<reference evidence="6 7" key="1">
    <citation type="journal article" date="2016" name="Sci. Rep.">
        <title>Metabolic traits of an uncultured archaeal lineage -MSBL1- from brine pools of the Red Sea.</title>
        <authorList>
            <person name="Mwirichia R."/>
            <person name="Alam I."/>
            <person name="Rashid M."/>
            <person name="Vinu M."/>
            <person name="Ba-Alawi W."/>
            <person name="Anthony Kamau A."/>
            <person name="Kamanda Ngugi D."/>
            <person name="Goker M."/>
            <person name="Klenk H.P."/>
            <person name="Bajic V."/>
            <person name="Stingl U."/>
        </authorList>
    </citation>
    <scope>NUCLEOTIDE SEQUENCE [LARGE SCALE GENOMIC DNA]</scope>
    <source>
        <strain evidence="6">SCGC-AAA259E19</strain>
    </source>
</reference>
<dbReference type="EMBL" id="LHXO01000007">
    <property type="protein sequence ID" value="KXA95729.1"/>
    <property type="molecule type" value="Genomic_DNA"/>
</dbReference>
<name>A0A133UNF6_9EURY</name>
<dbReference type="GO" id="GO:0002181">
    <property type="term" value="P:cytoplasmic translation"/>
    <property type="evidence" value="ECO:0007669"/>
    <property type="project" value="TreeGrafter"/>
</dbReference>
<evidence type="ECO:0000256" key="3">
    <source>
        <dbReference type="ARBA" id="ARBA00023274"/>
    </source>
</evidence>
<dbReference type="HAMAP" id="MF_00410">
    <property type="entry name" value="Ribosomal_eL31"/>
    <property type="match status" value="1"/>
</dbReference>
<proteinExistence type="inferred from homology"/>
<dbReference type="AlphaFoldDB" id="A0A133UNF6"/>
<evidence type="ECO:0000256" key="1">
    <source>
        <dbReference type="ARBA" id="ARBA00010808"/>
    </source>
</evidence>
<gene>
    <name evidence="5" type="primary">rpl31e</name>
    <name evidence="6" type="ORF">AKJ65_00940</name>
</gene>
<dbReference type="NCBIfam" id="NF002258">
    <property type="entry name" value="PRK01192.1-1"/>
    <property type="match status" value="1"/>
</dbReference>
<keyword evidence="2 5" id="KW-0689">Ribosomal protein</keyword>
<dbReference type="Pfam" id="PF01198">
    <property type="entry name" value="Ribosomal_L31e"/>
    <property type="match status" value="1"/>
</dbReference>
<dbReference type="InterPro" id="IPR000054">
    <property type="entry name" value="Ribosomal_eL31"/>
</dbReference>
<evidence type="ECO:0000256" key="5">
    <source>
        <dbReference type="HAMAP-Rule" id="MF_00410"/>
    </source>
</evidence>
<sequence length="83" mass="9541">MEEERVYTIPLKEAKKTKRKKRAGRAAKIIKQFVSKHLDVSEVKLDSDLNEKIWSHGAEDPPSQIRVRVTKRTDEVAEASPLE</sequence>
<keyword evidence="7" id="KW-1185">Reference proteome</keyword>
<dbReference type="CDD" id="cd00463">
    <property type="entry name" value="Ribosomal_L31e"/>
    <property type="match status" value="1"/>
</dbReference>
<evidence type="ECO:0000313" key="7">
    <source>
        <dbReference type="Proteomes" id="UP000070284"/>
    </source>
</evidence>
<comment type="caution">
    <text evidence="6">The sequence shown here is derived from an EMBL/GenBank/DDBJ whole genome shotgun (WGS) entry which is preliminary data.</text>
</comment>
<accession>A0A133UNF6</accession>
<protein>
    <recommendedName>
        <fullName evidence="4 5">Large ribosomal subunit protein eL31</fullName>
    </recommendedName>
</protein>
<dbReference type="InterPro" id="IPR023621">
    <property type="entry name" value="Ribosomal_eL31_dom_sf"/>
</dbReference>
<evidence type="ECO:0000313" key="6">
    <source>
        <dbReference type="EMBL" id="KXA95729.1"/>
    </source>
</evidence>
<dbReference type="GO" id="GO:0003735">
    <property type="term" value="F:structural constituent of ribosome"/>
    <property type="evidence" value="ECO:0007669"/>
    <property type="project" value="InterPro"/>
</dbReference>
<keyword evidence="3 5" id="KW-0687">Ribonucleoprotein</keyword>
<dbReference type="Gene3D" id="3.10.440.10">
    <property type="match status" value="1"/>
</dbReference>
<dbReference type="SUPFAM" id="SSF54575">
    <property type="entry name" value="Ribosomal protein L31e"/>
    <property type="match status" value="1"/>
</dbReference>
<comment type="similarity">
    <text evidence="1 5">Belongs to the eukaryotic ribosomal protein eL31 family.</text>
</comment>
<evidence type="ECO:0000256" key="2">
    <source>
        <dbReference type="ARBA" id="ARBA00022980"/>
    </source>
</evidence>
<dbReference type="PANTHER" id="PTHR10956:SF0">
    <property type="entry name" value="60S RIBOSOMAL PROTEIN L31"/>
    <property type="match status" value="1"/>
</dbReference>
<organism evidence="6 7">
    <name type="scientific">candidate division MSBL1 archaeon SCGC-AAA259E19</name>
    <dbReference type="NCBI Taxonomy" id="1698264"/>
    <lineage>
        <taxon>Archaea</taxon>
        <taxon>Methanobacteriati</taxon>
        <taxon>Methanobacteriota</taxon>
        <taxon>candidate division MSBL1</taxon>
    </lineage>
</organism>
<dbReference type="PANTHER" id="PTHR10956">
    <property type="entry name" value="60S RIBOSOMAL PROTEIN L31"/>
    <property type="match status" value="1"/>
</dbReference>
<evidence type="ECO:0000256" key="4">
    <source>
        <dbReference type="ARBA" id="ARBA00035230"/>
    </source>
</evidence>
<dbReference type="SMART" id="SM01380">
    <property type="entry name" value="Ribosomal_L31e"/>
    <property type="match status" value="1"/>
</dbReference>
<dbReference type="GO" id="GO:0022625">
    <property type="term" value="C:cytosolic large ribosomal subunit"/>
    <property type="evidence" value="ECO:0007669"/>
    <property type="project" value="TreeGrafter"/>
</dbReference>
<dbReference type="Proteomes" id="UP000070284">
    <property type="component" value="Unassembled WGS sequence"/>
</dbReference>